<dbReference type="InterPro" id="IPR029063">
    <property type="entry name" value="SAM-dependent_MTases_sf"/>
</dbReference>
<dbReference type="InterPro" id="IPR018314">
    <property type="entry name" value="RsmB/NOL1/NOP2-like_CS"/>
</dbReference>
<dbReference type="InterPro" id="IPR023267">
    <property type="entry name" value="RCMT"/>
</dbReference>
<dbReference type="PROSITE" id="PS51686">
    <property type="entry name" value="SAM_MT_RSMB_NOP"/>
    <property type="match status" value="1"/>
</dbReference>
<keyword evidence="4 7" id="KW-0808">Transferase</keyword>
<comment type="similarity">
    <text evidence="1 7">Belongs to the class I-like SAM-binding methyltransferase superfamily. RsmB/NOP family.</text>
</comment>
<dbReference type="InterPro" id="IPR049560">
    <property type="entry name" value="MeTrfase_RsmB-F_NOP2_cat"/>
</dbReference>
<keyword evidence="6 7" id="KW-0694">RNA-binding</keyword>
<dbReference type="Pfam" id="PF17126">
    <property type="entry name" value="RsmF_methylt_CI"/>
    <property type="match status" value="1"/>
</dbReference>
<feature type="active site" description="Nucleophile" evidence="7">
    <location>
        <position position="233"/>
    </location>
</feature>
<gene>
    <name evidence="9" type="ORF">DPQ25_02150</name>
</gene>
<evidence type="ECO:0000313" key="9">
    <source>
        <dbReference type="EMBL" id="RAQ30813.1"/>
    </source>
</evidence>
<evidence type="ECO:0000256" key="5">
    <source>
        <dbReference type="ARBA" id="ARBA00022691"/>
    </source>
</evidence>
<dbReference type="CDD" id="cd02440">
    <property type="entry name" value="AdoMet_MTases"/>
    <property type="match status" value="1"/>
</dbReference>
<dbReference type="Pfam" id="PF13636">
    <property type="entry name" value="Methyltranf_PUA"/>
    <property type="match status" value="1"/>
</dbReference>
<reference evidence="9 10" key="1">
    <citation type="submission" date="2018-06" db="EMBL/GenBank/DDBJ databases">
        <title>Noncontiguous genome sequence of Ruminococcaceae bacterium ASD2818.</title>
        <authorList>
            <person name="Chaplin A.V."/>
            <person name="Sokolova S.R."/>
            <person name="Kochetkova T.O."/>
            <person name="Goltsov A.Y."/>
            <person name="Trofimov D.Y."/>
            <person name="Efimov B.A."/>
        </authorList>
    </citation>
    <scope>NUCLEOTIDE SEQUENCE [LARGE SCALE GENOMIC DNA]</scope>
    <source>
        <strain evidence="9 10">ASD2818</strain>
    </source>
</reference>
<dbReference type="Gene3D" id="3.40.50.150">
    <property type="entry name" value="Vaccinia Virus protein VP39"/>
    <property type="match status" value="1"/>
</dbReference>
<evidence type="ECO:0000256" key="1">
    <source>
        <dbReference type="ARBA" id="ARBA00007494"/>
    </source>
</evidence>
<dbReference type="PANTHER" id="PTHR22807">
    <property type="entry name" value="NOP2 YEAST -RELATED NOL1/NOP2/FMU SUN DOMAIN-CONTAINING"/>
    <property type="match status" value="1"/>
</dbReference>
<keyword evidence="10" id="KW-1185">Reference proteome</keyword>
<feature type="binding site" evidence="7">
    <location>
        <begin position="111"/>
        <end position="117"/>
    </location>
    <ligand>
        <name>S-adenosyl-L-methionine</name>
        <dbReference type="ChEBI" id="CHEBI:59789"/>
    </ligand>
</feature>
<dbReference type="CDD" id="cd21147">
    <property type="entry name" value="RsmF_methylt_CTD1"/>
    <property type="match status" value="1"/>
</dbReference>
<evidence type="ECO:0000256" key="3">
    <source>
        <dbReference type="ARBA" id="ARBA00022603"/>
    </source>
</evidence>
<dbReference type="Proteomes" id="UP000249377">
    <property type="component" value="Unassembled WGS sequence"/>
</dbReference>
<accession>A0A328UMY9</accession>
<keyword evidence="2" id="KW-0963">Cytoplasm</keyword>
<organism evidence="9 10">
    <name type="scientific">Hydrogeniiclostridium mannosilyticum</name>
    <dbReference type="NCBI Taxonomy" id="2764322"/>
    <lineage>
        <taxon>Bacteria</taxon>
        <taxon>Bacillati</taxon>
        <taxon>Bacillota</taxon>
        <taxon>Clostridia</taxon>
        <taxon>Eubacteriales</taxon>
        <taxon>Acutalibacteraceae</taxon>
        <taxon>Hydrogeniiclostridium</taxon>
    </lineage>
</organism>
<dbReference type="InterPro" id="IPR031340">
    <property type="entry name" value="RsmF_methylt_CI"/>
</dbReference>
<evidence type="ECO:0000313" key="10">
    <source>
        <dbReference type="Proteomes" id="UP000249377"/>
    </source>
</evidence>
<evidence type="ECO:0000256" key="6">
    <source>
        <dbReference type="ARBA" id="ARBA00022884"/>
    </source>
</evidence>
<dbReference type="Gene3D" id="2.30.130.60">
    <property type="match status" value="1"/>
</dbReference>
<evidence type="ECO:0000256" key="4">
    <source>
        <dbReference type="ARBA" id="ARBA00022679"/>
    </source>
</evidence>
<dbReference type="PRINTS" id="PR02008">
    <property type="entry name" value="RCMTFAMILY"/>
</dbReference>
<sequence length="442" mass="48811">MKKLPVEFLTRMKRLLGSEYPAFERSYEQPPFRGLRWNPLKCGRERFEALLDRPLQRAPFSPFTYYVPETMDRLGHSYLHHAGAFYVQEPSAASAVTVLDPRPGERVLDLCAAPGGKSAQIAACLAGTGLLWSNEVIRKRAAILLSNIERMGVRNAVVSSCEVERLCGRLYAFFDKILVDAPCSGEGMFRREGEAAAEWSPEHVQACARRQQEILNHAVQALRPGGRLVYSTCTFSPEENEGVVEAFLGAHPDFELEDCGVHWGRPALGGKARRIYPMDGGEGHFVAALRRVNTAETSPPQGQAAWGQPSQAVREFCREVYRFAGLQPMLKAGEQFYLLPEGVPGLDGLGVLRAGFPVCEEKKGRLEPCHAAFMAAKPEELVQLVPLEPGECAGRFLRGEEIELPPTMKGWCGVTIADMTVGFGKASGGRLKNRYPKGLRNH</sequence>
<feature type="binding site" evidence="7">
    <location>
        <position position="180"/>
    </location>
    <ligand>
        <name>S-adenosyl-L-methionine</name>
        <dbReference type="ChEBI" id="CHEBI:59789"/>
    </ligand>
</feature>
<dbReference type="RefSeq" id="WP_112332006.1">
    <property type="nucleotide sequence ID" value="NZ_JBKYJQ010000009.1"/>
</dbReference>
<feature type="binding site" evidence="7">
    <location>
        <position position="135"/>
    </location>
    <ligand>
        <name>S-adenosyl-L-methionine</name>
        <dbReference type="ChEBI" id="CHEBI:59789"/>
    </ligand>
</feature>
<dbReference type="Gene3D" id="3.30.70.1170">
    <property type="entry name" value="Sun protein, domain 3"/>
    <property type="match status" value="1"/>
</dbReference>
<comment type="caution">
    <text evidence="9">The sequence shown here is derived from an EMBL/GenBank/DDBJ whole genome shotgun (WGS) entry which is preliminary data.</text>
</comment>
<dbReference type="PANTHER" id="PTHR22807:SF30">
    <property type="entry name" value="28S RRNA (CYTOSINE(4447)-C(5))-METHYLTRANSFERASE-RELATED"/>
    <property type="match status" value="1"/>
</dbReference>
<dbReference type="AlphaFoldDB" id="A0A328UMY9"/>
<dbReference type="InterPro" id="IPR031341">
    <property type="entry name" value="Methyltr_RsmF_N"/>
</dbReference>
<dbReference type="InterPro" id="IPR001678">
    <property type="entry name" value="MeTrfase_RsmB-F_NOP2_dom"/>
</dbReference>
<name>A0A328UMY9_9FIRM</name>
<dbReference type="GO" id="GO:0008173">
    <property type="term" value="F:RNA methyltransferase activity"/>
    <property type="evidence" value="ECO:0007669"/>
    <property type="project" value="InterPro"/>
</dbReference>
<dbReference type="InterPro" id="IPR027391">
    <property type="entry name" value="Nol1_Nop2_Fmu_2"/>
</dbReference>
<feature type="domain" description="SAM-dependent MTase RsmB/NOP-type" evidence="8">
    <location>
        <begin position="23"/>
        <end position="292"/>
    </location>
</feature>
<dbReference type="SUPFAM" id="SSF53335">
    <property type="entry name" value="S-adenosyl-L-methionine-dependent methyltransferases"/>
    <property type="match status" value="1"/>
</dbReference>
<dbReference type="Pfam" id="PF01189">
    <property type="entry name" value="Methyltr_RsmB-F"/>
    <property type="match status" value="1"/>
</dbReference>
<dbReference type="Pfam" id="PF17125">
    <property type="entry name" value="Methyltr_RsmF_N"/>
    <property type="match status" value="1"/>
</dbReference>
<evidence type="ECO:0000256" key="7">
    <source>
        <dbReference type="PROSITE-ProRule" id="PRU01023"/>
    </source>
</evidence>
<keyword evidence="5 7" id="KW-0949">S-adenosyl-L-methionine</keyword>
<keyword evidence="3 7" id="KW-0489">Methyltransferase</keyword>
<evidence type="ECO:0000256" key="2">
    <source>
        <dbReference type="ARBA" id="ARBA00022490"/>
    </source>
</evidence>
<comment type="caution">
    <text evidence="7">Lacks conserved residue(s) required for the propagation of feature annotation.</text>
</comment>
<dbReference type="PROSITE" id="PS01153">
    <property type="entry name" value="NOL1_NOP2_SUN"/>
    <property type="match status" value="1"/>
</dbReference>
<dbReference type="EMBL" id="QLYR01000001">
    <property type="protein sequence ID" value="RAQ30813.1"/>
    <property type="molecule type" value="Genomic_DNA"/>
</dbReference>
<proteinExistence type="inferred from homology"/>
<evidence type="ECO:0000259" key="8">
    <source>
        <dbReference type="PROSITE" id="PS51686"/>
    </source>
</evidence>
<dbReference type="GO" id="GO:0003723">
    <property type="term" value="F:RNA binding"/>
    <property type="evidence" value="ECO:0007669"/>
    <property type="project" value="UniProtKB-UniRule"/>
</dbReference>
<protein>
    <recommendedName>
        <fullName evidence="8">SAM-dependent MTase RsmB/NOP-type domain-containing protein</fullName>
    </recommendedName>
</protein>
<dbReference type="GO" id="GO:0001510">
    <property type="term" value="P:RNA methylation"/>
    <property type="evidence" value="ECO:0007669"/>
    <property type="project" value="InterPro"/>
</dbReference>